<feature type="transmembrane region" description="Helical" evidence="7">
    <location>
        <begin position="257"/>
        <end position="276"/>
    </location>
</feature>
<keyword evidence="4" id="KW-0256">Endoplasmic reticulum</keyword>
<evidence type="ECO:0000259" key="9">
    <source>
        <dbReference type="Pfam" id="PF25147"/>
    </source>
</evidence>
<gene>
    <name evidence="10" type="ORF">LY89DRAFT_701125</name>
</gene>
<evidence type="ECO:0000256" key="7">
    <source>
        <dbReference type="SAM" id="Phobius"/>
    </source>
</evidence>
<evidence type="ECO:0000256" key="2">
    <source>
        <dbReference type="ARBA" id="ARBA00022692"/>
    </source>
</evidence>
<evidence type="ECO:0000256" key="8">
    <source>
        <dbReference type="SAM" id="SignalP"/>
    </source>
</evidence>
<dbReference type="PANTHER" id="PTHR12640:SF0">
    <property type="entry name" value="DOLICHYL-DIPHOSPHOOLIGOSACCHARIDE--PROTEIN GLYCOSYLTRANSFERASE SUBUNIT 2"/>
    <property type="match status" value="1"/>
</dbReference>
<comment type="subcellular location">
    <subcellularLocation>
        <location evidence="1">Endoplasmic reticulum membrane</location>
        <topology evidence="1">Multi-pass membrane protein</topology>
    </subcellularLocation>
</comment>
<name>A0A132BAX6_MOLSC</name>
<keyword evidence="2 7" id="KW-0812">Transmembrane</keyword>
<feature type="transmembrane region" description="Helical" evidence="7">
    <location>
        <begin position="189"/>
        <end position="213"/>
    </location>
</feature>
<dbReference type="InParanoid" id="A0A132BAX6"/>
<feature type="domain" description="Ribophorin II C-terminal" evidence="9">
    <location>
        <begin position="180"/>
        <end position="283"/>
    </location>
</feature>
<feature type="transmembrane region" description="Helical" evidence="7">
    <location>
        <begin position="233"/>
        <end position="251"/>
    </location>
</feature>
<dbReference type="EMBL" id="KQ947431">
    <property type="protein sequence ID" value="KUJ09528.1"/>
    <property type="molecule type" value="Genomic_DNA"/>
</dbReference>
<feature type="signal peptide" evidence="8">
    <location>
        <begin position="1"/>
        <end position="21"/>
    </location>
</feature>
<proteinExistence type="predicted"/>
<evidence type="ECO:0000256" key="5">
    <source>
        <dbReference type="ARBA" id="ARBA00022989"/>
    </source>
</evidence>
<evidence type="ECO:0000256" key="4">
    <source>
        <dbReference type="ARBA" id="ARBA00022824"/>
    </source>
</evidence>
<organism evidence="10 11">
    <name type="scientific">Mollisia scopiformis</name>
    <name type="common">Conifer needle endophyte fungus</name>
    <name type="synonym">Phialocephala scopiformis</name>
    <dbReference type="NCBI Taxonomy" id="149040"/>
    <lineage>
        <taxon>Eukaryota</taxon>
        <taxon>Fungi</taxon>
        <taxon>Dikarya</taxon>
        <taxon>Ascomycota</taxon>
        <taxon>Pezizomycotina</taxon>
        <taxon>Leotiomycetes</taxon>
        <taxon>Helotiales</taxon>
        <taxon>Mollisiaceae</taxon>
        <taxon>Mollisia</taxon>
    </lineage>
</organism>
<keyword evidence="5 7" id="KW-1133">Transmembrane helix</keyword>
<protein>
    <recommendedName>
        <fullName evidence="9">Ribophorin II C-terminal domain-containing protein</fullName>
    </recommendedName>
</protein>
<keyword evidence="11" id="KW-1185">Reference proteome</keyword>
<dbReference type="GO" id="GO:0008250">
    <property type="term" value="C:oligosaccharyltransferase complex"/>
    <property type="evidence" value="ECO:0007669"/>
    <property type="project" value="InterPro"/>
</dbReference>
<keyword evidence="6 7" id="KW-0472">Membrane</keyword>
<sequence length="288" mass="31233">MRFLHSLIPSLLVLGAGVAQAASSWSFDEAVISVTGKSGASSAFKDKLSDHVPLAKPVTLGATDSLKIVLTATEAGTAKRPHQAFLLLRDQDTGLETTFPFSVKENGKGKVDFTQKDLPVQLLLSSQPLRATLLLASFGSTQAFSNHVFNLEVKTDPNVPLPKYEKPLRYGKLDEIHHIFRPDPKSGPMIISLFFVLAVVATVPILLGTWAYLGANLSHVSKAMGTAPISHSLFFGSILSMEGLFFLYYYSWTLFQILPVAGVISTVIFLSGTKALSEVQSRRLAGER</sequence>
<dbReference type="AlphaFoldDB" id="A0A132BAX6"/>
<dbReference type="Pfam" id="PF25147">
    <property type="entry name" value="Ribophorin_II_C"/>
    <property type="match status" value="1"/>
</dbReference>
<dbReference type="GO" id="GO:0006487">
    <property type="term" value="P:protein N-linked glycosylation"/>
    <property type="evidence" value="ECO:0007669"/>
    <property type="project" value="TreeGrafter"/>
</dbReference>
<dbReference type="FunCoup" id="A0A132BAX6">
    <property type="interactions" value="162"/>
</dbReference>
<dbReference type="RefSeq" id="XP_018063883.1">
    <property type="nucleotide sequence ID" value="XM_018217171.1"/>
</dbReference>
<dbReference type="KEGG" id="psco:LY89DRAFT_701125"/>
<evidence type="ECO:0000256" key="6">
    <source>
        <dbReference type="ARBA" id="ARBA00023136"/>
    </source>
</evidence>
<dbReference type="OrthoDB" id="432292at2759"/>
<evidence type="ECO:0000256" key="3">
    <source>
        <dbReference type="ARBA" id="ARBA00022729"/>
    </source>
</evidence>
<dbReference type="InterPro" id="IPR056790">
    <property type="entry name" value="Ribophorin_II_C"/>
</dbReference>
<evidence type="ECO:0000313" key="10">
    <source>
        <dbReference type="EMBL" id="KUJ09528.1"/>
    </source>
</evidence>
<reference evidence="10 11" key="1">
    <citation type="submission" date="2015-10" db="EMBL/GenBank/DDBJ databases">
        <title>Full genome of DAOMC 229536 Phialocephala scopiformis, a fungal endophyte of spruce producing the potent anti-insectan compound rugulosin.</title>
        <authorList>
            <consortium name="DOE Joint Genome Institute"/>
            <person name="Walker A.K."/>
            <person name="Frasz S.L."/>
            <person name="Seifert K.A."/>
            <person name="Miller J.D."/>
            <person name="Mondo S.J."/>
            <person name="Labutti K."/>
            <person name="Lipzen A."/>
            <person name="Dockter R."/>
            <person name="Kennedy M."/>
            <person name="Grigoriev I.V."/>
            <person name="Spatafora J.W."/>
        </authorList>
    </citation>
    <scope>NUCLEOTIDE SEQUENCE [LARGE SCALE GENOMIC DNA]</scope>
    <source>
        <strain evidence="10 11">CBS 120377</strain>
    </source>
</reference>
<dbReference type="GeneID" id="28826897"/>
<dbReference type="InterPro" id="IPR008814">
    <property type="entry name" value="Swp1"/>
</dbReference>
<dbReference type="UniPathway" id="UPA00378"/>
<feature type="chain" id="PRO_5044272847" description="Ribophorin II C-terminal domain-containing protein" evidence="8">
    <location>
        <begin position="22"/>
        <end position="288"/>
    </location>
</feature>
<dbReference type="Proteomes" id="UP000070700">
    <property type="component" value="Unassembled WGS sequence"/>
</dbReference>
<evidence type="ECO:0000256" key="1">
    <source>
        <dbReference type="ARBA" id="ARBA00004477"/>
    </source>
</evidence>
<dbReference type="STRING" id="149040.A0A132BAX6"/>
<keyword evidence="3 8" id="KW-0732">Signal</keyword>
<evidence type="ECO:0000313" key="11">
    <source>
        <dbReference type="Proteomes" id="UP000070700"/>
    </source>
</evidence>
<accession>A0A132BAX6</accession>
<dbReference type="PANTHER" id="PTHR12640">
    <property type="entry name" value="RIBOPHORIN II"/>
    <property type="match status" value="1"/>
</dbReference>